<name>A0A917DDT5_9FLAO</name>
<evidence type="ECO:0000256" key="5">
    <source>
        <dbReference type="ARBA" id="ARBA00022833"/>
    </source>
</evidence>
<dbReference type="GO" id="GO:0005615">
    <property type="term" value="C:extracellular space"/>
    <property type="evidence" value="ECO:0007669"/>
    <property type="project" value="TreeGrafter"/>
</dbReference>
<feature type="domain" description="Peptidase M14" evidence="9">
    <location>
        <begin position="49"/>
        <end position="408"/>
    </location>
</feature>
<dbReference type="PANTHER" id="PTHR11705:SF143">
    <property type="entry name" value="SLL0236 PROTEIN"/>
    <property type="match status" value="1"/>
</dbReference>
<evidence type="ECO:0000256" key="6">
    <source>
        <dbReference type="ARBA" id="ARBA00023049"/>
    </source>
</evidence>
<dbReference type="SUPFAM" id="SSF53187">
    <property type="entry name" value="Zn-dependent exopeptidases"/>
    <property type="match status" value="1"/>
</dbReference>
<feature type="chain" id="PRO_5037540564" evidence="8">
    <location>
        <begin position="20"/>
        <end position="585"/>
    </location>
</feature>
<evidence type="ECO:0000256" key="3">
    <source>
        <dbReference type="ARBA" id="ARBA00022670"/>
    </source>
</evidence>
<dbReference type="PANTHER" id="PTHR11705">
    <property type="entry name" value="PROTEASE FAMILY M14 CARBOXYPEPTIDASE A,B"/>
    <property type="match status" value="1"/>
</dbReference>
<evidence type="ECO:0000259" key="9">
    <source>
        <dbReference type="PROSITE" id="PS52035"/>
    </source>
</evidence>
<dbReference type="InterPro" id="IPR000834">
    <property type="entry name" value="Peptidase_M14"/>
</dbReference>
<comment type="similarity">
    <text evidence="2 7">Belongs to the peptidase M14 family.</text>
</comment>
<dbReference type="GO" id="GO:0004181">
    <property type="term" value="F:metallocarboxypeptidase activity"/>
    <property type="evidence" value="ECO:0007669"/>
    <property type="project" value="InterPro"/>
</dbReference>
<dbReference type="Proteomes" id="UP000625735">
    <property type="component" value="Unassembled WGS sequence"/>
</dbReference>
<keyword evidence="6" id="KW-0482">Metalloprotease</keyword>
<sequence length="585" mass="66067">MKKYIISFISLVLFSATMAQNKEIAPEDLNGMRAIGSPANPKVRMSWDRYHDYAQITKFCNDLAKAYPNLVSVSSIGKSFEGRDIWALTITDTKTGKEKEKPAFYIDGGIHANELQGVEVSMYTAWYLAESFQTIPFINRLLKDKVFYILPTISPDSREHFIYKPNNSNTSRSGMRPFDNDGDGLVNEDLLDDLDGDGNIVMMRRKSKTGRWKIDPKYPSRMIMLRGDEMGDYEMLGYEGIDNDGDGLVNEDGEGTYDPNRDWAWNWQPDYVQRGALFYPGTLPETRAVKDFVVNHPNIAGAQSYHNYGGMFLRGPGAAEDEGLFSREDVAAYDVIGKLGERMIPGYNYFVLYKDLYTVYGGEIDFLCLTRGIFTFSNELMTSYKLFNQKAATGRWDNDEFNEFDKYLLFGDGYVEWKPFKHPQFGDIEIGGPKKNYIRNHPGFMLQEDAHRNMAFTLYHAYQTPKLEIVAIKTEKLSGDITAVTATIMNTRVIPTHSTFDVKNKIERPNAITLKGANVIAGMTVENEDLNLFTEQQFQPASIQVPTIRGMGNVKVRWLVKGNPNGATVEVNSAKGGVVTSKVSN</sequence>
<evidence type="ECO:0000256" key="8">
    <source>
        <dbReference type="SAM" id="SignalP"/>
    </source>
</evidence>
<organism evidence="10 11">
    <name type="scientific">Flavobacterium orientale</name>
    <dbReference type="NCBI Taxonomy" id="1756020"/>
    <lineage>
        <taxon>Bacteria</taxon>
        <taxon>Pseudomonadati</taxon>
        <taxon>Bacteroidota</taxon>
        <taxon>Flavobacteriia</taxon>
        <taxon>Flavobacteriales</taxon>
        <taxon>Flavobacteriaceae</taxon>
        <taxon>Flavobacterium</taxon>
    </lineage>
</organism>
<dbReference type="AlphaFoldDB" id="A0A917DDT5"/>
<feature type="active site" description="Proton donor/acceptor" evidence="7">
    <location>
        <position position="379"/>
    </location>
</feature>
<dbReference type="CDD" id="cd06905">
    <property type="entry name" value="M14-like"/>
    <property type="match status" value="1"/>
</dbReference>
<protein>
    <submittedName>
        <fullName evidence="10">Peptidase M14</fullName>
    </submittedName>
</protein>
<dbReference type="PRINTS" id="PR00765">
    <property type="entry name" value="CRBOXYPTASEA"/>
</dbReference>
<dbReference type="GO" id="GO:0006508">
    <property type="term" value="P:proteolysis"/>
    <property type="evidence" value="ECO:0007669"/>
    <property type="project" value="UniProtKB-KW"/>
</dbReference>
<dbReference type="GO" id="GO:0008270">
    <property type="term" value="F:zinc ion binding"/>
    <property type="evidence" value="ECO:0007669"/>
    <property type="project" value="InterPro"/>
</dbReference>
<keyword evidence="8" id="KW-0732">Signal</keyword>
<dbReference type="Pfam" id="PF00246">
    <property type="entry name" value="Peptidase_M14"/>
    <property type="match status" value="1"/>
</dbReference>
<keyword evidence="4" id="KW-0378">Hydrolase</keyword>
<dbReference type="EMBL" id="BMFG01000007">
    <property type="protein sequence ID" value="GGD29753.1"/>
    <property type="molecule type" value="Genomic_DNA"/>
</dbReference>
<keyword evidence="5" id="KW-0862">Zinc</keyword>
<feature type="signal peptide" evidence="8">
    <location>
        <begin position="1"/>
        <end position="19"/>
    </location>
</feature>
<dbReference type="RefSeq" id="WP_188362422.1">
    <property type="nucleotide sequence ID" value="NZ_BMFG01000007.1"/>
</dbReference>
<dbReference type="SMART" id="SM00631">
    <property type="entry name" value="Zn_pept"/>
    <property type="match status" value="1"/>
</dbReference>
<proteinExistence type="inferred from homology"/>
<evidence type="ECO:0000256" key="7">
    <source>
        <dbReference type="PROSITE-ProRule" id="PRU01379"/>
    </source>
</evidence>
<comment type="cofactor">
    <cofactor evidence="1">
        <name>Zn(2+)</name>
        <dbReference type="ChEBI" id="CHEBI:29105"/>
    </cofactor>
</comment>
<comment type="caution">
    <text evidence="10">The sequence shown here is derived from an EMBL/GenBank/DDBJ whole genome shotgun (WGS) entry which is preliminary data.</text>
</comment>
<reference evidence="10" key="1">
    <citation type="journal article" date="2014" name="Int. J. Syst. Evol. Microbiol.">
        <title>Complete genome sequence of Corynebacterium casei LMG S-19264T (=DSM 44701T), isolated from a smear-ripened cheese.</title>
        <authorList>
            <consortium name="US DOE Joint Genome Institute (JGI-PGF)"/>
            <person name="Walter F."/>
            <person name="Albersmeier A."/>
            <person name="Kalinowski J."/>
            <person name="Ruckert C."/>
        </authorList>
    </citation>
    <scope>NUCLEOTIDE SEQUENCE</scope>
    <source>
        <strain evidence="10">CGMCC 1.12506</strain>
    </source>
</reference>
<dbReference type="Gene3D" id="3.40.630.10">
    <property type="entry name" value="Zn peptidases"/>
    <property type="match status" value="1"/>
</dbReference>
<keyword evidence="11" id="KW-1185">Reference proteome</keyword>
<accession>A0A917DDT5</accession>
<evidence type="ECO:0000313" key="10">
    <source>
        <dbReference type="EMBL" id="GGD29753.1"/>
    </source>
</evidence>
<evidence type="ECO:0000256" key="4">
    <source>
        <dbReference type="ARBA" id="ARBA00022801"/>
    </source>
</evidence>
<evidence type="ECO:0000313" key="11">
    <source>
        <dbReference type="Proteomes" id="UP000625735"/>
    </source>
</evidence>
<gene>
    <name evidence="10" type="ORF">GCM10011343_19970</name>
</gene>
<reference evidence="10" key="2">
    <citation type="submission" date="2020-09" db="EMBL/GenBank/DDBJ databases">
        <authorList>
            <person name="Sun Q."/>
            <person name="Zhou Y."/>
        </authorList>
    </citation>
    <scope>NUCLEOTIDE SEQUENCE</scope>
    <source>
        <strain evidence="10">CGMCC 1.12506</strain>
    </source>
</reference>
<evidence type="ECO:0000256" key="1">
    <source>
        <dbReference type="ARBA" id="ARBA00001947"/>
    </source>
</evidence>
<evidence type="ECO:0000256" key="2">
    <source>
        <dbReference type="ARBA" id="ARBA00005988"/>
    </source>
</evidence>
<dbReference type="PROSITE" id="PS52035">
    <property type="entry name" value="PEPTIDASE_M14"/>
    <property type="match status" value="1"/>
</dbReference>
<keyword evidence="3" id="KW-0645">Protease</keyword>